<keyword evidence="2" id="KW-0472">Membrane</keyword>
<dbReference type="KEGG" id="tcr:510219.20"/>
<dbReference type="Proteomes" id="UP000002296">
    <property type="component" value="Unassembled WGS sequence"/>
</dbReference>
<gene>
    <name evidence="3" type="ORF">Tc00.1047053510219.20</name>
</gene>
<evidence type="ECO:0000256" key="2">
    <source>
        <dbReference type="SAM" id="Phobius"/>
    </source>
</evidence>
<sequence>MHTRVCVCTSVFVCGFKIVFVAGRYLLDLPHSSSVRVKYWLLFLDEYSSECFCCCCCCCCILFCVCGASLLFNPVRLPHFVTYLNASLLLRGASSLKKGMRFSRVICGRLRRRTHGNVPVMQQQKQQCAWEREEMLATFPLSNAERTASALAFQLLERHRRRHASDLHGRAAVGSDGTAEVGSHPTQEEIQEGPLNNSRTRPSHLPAVDAFTGYGKTAVTTNLAHMADPWVVDTRNLLEATDREWEALTARSKMSATLTDTGDRPTMRAWVRYSRGNASAHLPEKFGEKIITPFDAVMRRYNSVVTNHRFRVVTVDAFCSWRVNMPASLTQRGTMRCVLARKEQLDRQNEWRKLRKSQLPLGSDIGDGKFDKERRNVEKLSSSRDFSSMPFASPVFRRYCLQFGSHTLRRVAFLTDPTLYFVLCNWRSTGNESLMEVRQQAECLSHRYMSMAYLP</sequence>
<proteinExistence type="predicted"/>
<dbReference type="PaxDb" id="353153-Q4CRV5"/>
<dbReference type="OMA" id="AHMADPW"/>
<feature type="region of interest" description="Disordered" evidence="1">
    <location>
        <begin position="166"/>
        <end position="204"/>
    </location>
</feature>
<keyword evidence="2" id="KW-0812">Transmembrane</keyword>
<evidence type="ECO:0000256" key="1">
    <source>
        <dbReference type="SAM" id="MobiDB-lite"/>
    </source>
</evidence>
<dbReference type="GeneID" id="3534430"/>
<accession>Q4CRV5</accession>
<keyword evidence="4" id="KW-1185">Reference proteome</keyword>
<name>Q4CRV5_TRYCC</name>
<dbReference type="InParanoid" id="Q4CRV5"/>
<evidence type="ECO:0000313" key="4">
    <source>
        <dbReference type="Proteomes" id="UP000002296"/>
    </source>
</evidence>
<feature type="transmembrane region" description="Helical" evidence="2">
    <location>
        <begin position="7"/>
        <end position="27"/>
    </location>
</feature>
<dbReference type="EMBL" id="AAHK01002220">
    <property type="protein sequence ID" value="EAN83006.1"/>
    <property type="molecule type" value="Genomic_DNA"/>
</dbReference>
<dbReference type="AlphaFoldDB" id="Q4CRV5"/>
<comment type="caution">
    <text evidence="3">The sequence shown here is derived from an EMBL/GenBank/DDBJ whole genome shotgun (WGS) entry which is preliminary data.</text>
</comment>
<keyword evidence="2" id="KW-1133">Transmembrane helix</keyword>
<organism evidence="3 4">
    <name type="scientific">Trypanosoma cruzi (strain CL Brener)</name>
    <dbReference type="NCBI Taxonomy" id="353153"/>
    <lineage>
        <taxon>Eukaryota</taxon>
        <taxon>Discoba</taxon>
        <taxon>Euglenozoa</taxon>
        <taxon>Kinetoplastea</taxon>
        <taxon>Metakinetoplastina</taxon>
        <taxon>Trypanosomatida</taxon>
        <taxon>Trypanosomatidae</taxon>
        <taxon>Trypanosoma</taxon>
        <taxon>Schizotrypanum</taxon>
    </lineage>
</organism>
<protein>
    <submittedName>
        <fullName evidence="3">Uncharacterized protein</fullName>
    </submittedName>
</protein>
<evidence type="ECO:0000313" key="3">
    <source>
        <dbReference type="EMBL" id="EAN83006.1"/>
    </source>
</evidence>
<reference evidence="3 4" key="1">
    <citation type="journal article" date="2005" name="Science">
        <title>The genome sequence of Trypanosoma cruzi, etiologic agent of Chagas disease.</title>
        <authorList>
            <person name="El-Sayed N.M."/>
            <person name="Myler P.J."/>
            <person name="Bartholomeu D.C."/>
            <person name="Nilsson D."/>
            <person name="Aggarwal G."/>
            <person name="Tran A.N."/>
            <person name="Ghedin E."/>
            <person name="Worthey E.A."/>
            <person name="Delcher A.L."/>
            <person name="Blandin G."/>
            <person name="Westenberger S.J."/>
            <person name="Caler E."/>
            <person name="Cerqueira G.C."/>
            <person name="Branche C."/>
            <person name="Haas B."/>
            <person name="Anupama A."/>
            <person name="Arner E."/>
            <person name="Aslund L."/>
            <person name="Attipoe P."/>
            <person name="Bontempi E."/>
            <person name="Bringaud F."/>
            <person name="Burton P."/>
            <person name="Cadag E."/>
            <person name="Campbell D.A."/>
            <person name="Carrington M."/>
            <person name="Crabtree J."/>
            <person name="Darban H."/>
            <person name="da Silveira J.F."/>
            <person name="de Jong P."/>
            <person name="Edwards K."/>
            <person name="Englund P.T."/>
            <person name="Fazelina G."/>
            <person name="Feldblyum T."/>
            <person name="Ferella M."/>
            <person name="Frasch A.C."/>
            <person name="Gull K."/>
            <person name="Horn D."/>
            <person name="Hou L."/>
            <person name="Huang Y."/>
            <person name="Kindlund E."/>
            <person name="Klingbeil M."/>
            <person name="Kluge S."/>
            <person name="Koo H."/>
            <person name="Lacerda D."/>
            <person name="Levin M.J."/>
            <person name="Lorenzi H."/>
            <person name="Louie T."/>
            <person name="Machado C.R."/>
            <person name="McCulloch R."/>
            <person name="McKenna A."/>
            <person name="Mizuno Y."/>
            <person name="Mottram J.C."/>
            <person name="Nelson S."/>
            <person name="Ochaya S."/>
            <person name="Osoegawa K."/>
            <person name="Pai G."/>
            <person name="Parsons M."/>
            <person name="Pentony M."/>
            <person name="Pettersson U."/>
            <person name="Pop M."/>
            <person name="Ramirez J.L."/>
            <person name="Rinta J."/>
            <person name="Robertson L."/>
            <person name="Salzberg S.L."/>
            <person name="Sanchez D.O."/>
            <person name="Seyler A."/>
            <person name="Sharma R."/>
            <person name="Shetty J."/>
            <person name="Simpson A.J."/>
            <person name="Sisk E."/>
            <person name="Tammi M.T."/>
            <person name="Tarleton R."/>
            <person name="Teixeira S."/>
            <person name="Van Aken S."/>
            <person name="Vogt C."/>
            <person name="Ward P.N."/>
            <person name="Wickstead B."/>
            <person name="Wortman J."/>
            <person name="White O."/>
            <person name="Fraser C.M."/>
            <person name="Stuart K.D."/>
            <person name="Andersson B."/>
        </authorList>
    </citation>
    <scope>NUCLEOTIDE SEQUENCE [LARGE SCALE GENOMIC DNA]</scope>
    <source>
        <strain evidence="3 4">CL Brener</strain>
    </source>
</reference>
<dbReference type="RefSeq" id="XP_804857.1">
    <property type="nucleotide sequence ID" value="XM_799764.1"/>
</dbReference>